<dbReference type="Proteomes" id="UP000287033">
    <property type="component" value="Unassembled WGS sequence"/>
</dbReference>
<organism evidence="1 2">
    <name type="scientific">Chiloscyllium punctatum</name>
    <name type="common">Brownbanded bambooshark</name>
    <name type="synonym">Hemiscyllium punctatum</name>
    <dbReference type="NCBI Taxonomy" id="137246"/>
    <lineage>
        <taxon>Eukaryota</taxon>
        <taxon>Metazoa</taxon>
        <taxon>Chordata</taxon>
        <taxon>Craniata</taxon>
        <taxon>Vertebrata</taxon>
        <taxon>Chondrichthyes</taxon>
        <taxon>Elasmobranchii</taxon>
        <taxon>Galeomorphii</taxon>
        <taxon>Galeoidea</taxon>
        <taxon>Orectolobiformes</taxon>
        <taxon>Hemiscylliidae</taxon>
        <taxon>Chiloscyllium</taxon>
    </lineage>
</organism>
<proteinExistence type="predicted"/>
<dbReference type="OrthoDB" id="428658at2759"/>
<comment type="caution">
    <text evidence="1">The sequence shown here is derived from an EMBL/GenBank/DDBJ whole genome shotgun (WGS) entry which is preliminary data.</text>
</comment>
<protein>
    <submittedName>
        <fullName evidence="1">Uncharacterized protein</fullName>
    </submittedName>
</protein>
<keyword evidence="2" id="KW-1185">Reference proteome</keyword>
<reference evidence="1 2" key="1">
    <citation type="journal article" date="2018" name="Nat. Ecol. Evol.">
        <title>Shark genomes provide insights into elasmobranch evolution and the origin of vertebrates.</title>
        <authorList>
            <person name="Hara Y"/>
            <person name="Yamaguchi K"/>
            <person name="Onimaru K"/>
            <person name="Kadota M"/>
            <person name="Koyanagi M"/>
            <person name="Keeley SD"/>
            <person name="Tatsumi K"/>
            <person name="Tanaka K"/>
            <person name="Motone F"/>
            <person name="Kageyama Y"/>
            <person name="Nozu R"/>
            <person name="Adachi N"/>
            <person name="Nishimura O"/>
            <person name="Nakagawa R"/>
            <person name="Tanegashima C"/>
            <person name="Kiyatake I"/>
            <person name="Matsumoto R"/>
            <person name="Murakumo K"/>
            <person name="Nishida K"/>
            <person name="Terakita A"/>
            <person name="Kuratani S"/>
            <person name="Sato K"/>
            <person name="Hyodo S Kuraku.S."/>
        </authorList>
    </citation>
    <scope>NUCLEOTIDE SEQUENCE [LARGE SCALE GENOMIC DNA]</scope>
</reference>
<evidence type="ECO:0000313" key="2">
    <source>
        <dbReference type="Proteomes" id="UP000287033"/>
    </source>
</evidence>
<name>A0A401TJA6_CHIPU</name>
<evidence type="ECO:0000313" key="1">
    <source>
        <dbReference type="EMBL" id="GCC42708.1"/>
    </source>
</evidence>
<dbReference type="AlphaFoldDB" id="A0A401TJA6"/>
<dbReference type="STRING" id="137246.A0A401TJA6"/>
<accession>A0A401TJA6</accession>
<sequence>MLKRLGLTQPKCRYLPLYVHGRQLLVQGPGEGDSSASETHHLQLNVVSKPPRYFREALRKLGIQNPWEDIVEGCVVLWRSLGAVSRWLDETSMLLVEAGMPYLSHTPVNQHSVHQESCCCQSSLTGAGTQSLQEPVTVTEDGAVTVPGTDQHTLLRLLDNQRQLLTGVQRDQNLKRGVEGKAGGEG</sequence>
<dbReference type="EMBL" id="BEZZ01084521">
    <property type="protein sequence ID" value="GCC42708.1"/>
    <property type="molecule type" value="Genomic_DNA"/>
</dbReference>
<gene>
    <name evidence="1" type="ORF">chiPu_0026647</name>
</gene>